<comment type="caution">
    <text evidence="1">The sequence shown here is derived from an EMBL/GenBank/DDBJ whole genome shotgun (WGS) entry which is preliminary data.</text>
</comment>
<dbReference type="EMBL" id="CM056815">
    <property type="protein sequence ID" value="KAJ8628932.1"/>
    <property type="molecule type" value="Genomic_DNA"/>
</dbReference>
<keyword evidence="2" id="KW-1185">Reference proteome</keyword>
<dbReference type="Proteomes" id="UP001234297">
    <property type="component" value="Chromosome 7"/>
</dbReference>
<organism evidence="1 2">
    <name type="scientific">Persea americana</name>
    <name type="common">Avocado</name>
    <dbReference type="NCBI Taxonomy" id="3435"/>
    <lineage>
        <taxon>Eukaryota</taxon>
        <taxon>Viridiplantae</taxon>
        <taxon>Streptophyta</taxon>
        <taxon>Embryophyta</taxon>
        <taxon>Tracheophyta</taxon>
        <taxon>Spermatophyta</taxon>
        <taxon>Magnoliopsida</taxon>
        <taxon>Magnoliidae</taxon>
        <taxon>Laurales</taxon>
        <taxon>Lauraceae</taxon>
        <taxon>Persea</taxon>
    </lineage>
</organism>
<name>A0ACC2L639_PERAE</name>
<accession>A0ACC2L639</accession>
<protein>
    <submittedName>
        <fullName evidence="1">Uncharacterized protein</fullName>
    </submittedName>
</protein>
<reference evidence="1 2" key="1">
    <citation type="journal article" date="2022" name="Hortic Res">
        <title>A haplotype resolved chromosomal level avocado genome allows analysis of novel avocado genes.</title>
        <authorList>
            <person name="Nath O."/>
            <person name="Fletcher S.J."/>
            <person name="Hayward A."/>
            <person name="Shaw L.M."/>
            <person name="Masouleh A.K."/>
            <person name="Furtado A."/>
            <person name="Henry R.J."/>
            <person name="Mitter N."/>
        </authorList>
    </citation>
    <scope>NUCLEOTIDE SEQUENCE [LARGE SCALE GENOMIC DNA]</scope>
    <source>
        <strain evidence="2">cv. Hass</strain>
    </source>
</reference>
<gene>
    <name evidence="1" type="ORF">MRB53_022255</name>
</gene>
<sequence length="111" mass="12505">MSAHWLVIGPRQTFGILLFAHSRFPSTSQATVQRRLEYDPEKVWPAVNVRAYGEPLSLLDSHGPARHVPDRNWPTGPSGETAKPSLDTDRKWQTGNRVMGCVWWQIAITGI</sequence>
<evidence type="ECO:0000313" key="2">
    <source>
        <dbReference type="Proteomes" id="UP001234297"/>
    </source>
</evidence>
<proteinExistence type="predicted"/>
<evidence type="ECO:0000313" key="1">
    <source>
        <dbReference type="EMBL" id="KAJ8628932.1"/>
    </source>
</evidence>